<sequence length="236" mass="27195">MLGTLFSHCDLGHEDRSRFHYKTTQCVARKWSKLAGHLRMKPFNILVFSLVLYMSSKASPVSFIDCVADMEQLHGFLCSIVHLPCYYFYTDKVAQIKRRCGESSGFGTVQQRPLRCLQGTTFIICYYFRCSYMCKLIWRIFPFCSAEKDIEPKYFRLYSRVAGTLGEAVIPDNDACKRITPACPLNPGGEYRFTYNERINWNIPNILVNSRVEIVTNQLDMILCVEFAVQVLEGPT</sequence>
<accession>A0A4S2M0R7</accession>
<dbReference type="SUPFAM" id="SSF81296">
    <property type="entry name" value="E set domains"/>
    <property type="match status" value="1"/>
</dbReference>
<dbReference type="Gene3D" id="2.60.40.770">
    <property type="match status" value="1"/>
</dbReference>
<evidence type="ECO:0000313" key="3">
    <source>
        <dbReference type="Proteomes" id="UP000308267"/>
    </source>
</evidence>
<proteinExistence type="predicted"/>
<evidence type="ECO:0000259" key="1">
    <source>
        <dbReference type="Pfam" id="PF02221"/>
    </source>
</evidence>
<dbReference type="OrthoDB" id="4937502at2759"/>
<evidence type="ECO:0000313" key="2">
    <source>
        <dbReference type="EMBL" id="TGZ67287.1"/>
    </source>
</evidence>
<organism evidence="2 3">
    <name type="scientific">Opisthorchis felineus</name>
    <dbReference type="NCBI Taxonomy" id="147828"/>
    <lineage>
        <taxon>Eukaryota</taxon>
        <taxon>Metazoa</taxon>
        <taxon>Spiralia</taxon>
        <taxon>Lophotrochozoa</taxon>
        <taxon>Platyhelminthes</taxon>
        <taxon>Trematoda</taxon>
        <taxon>Digenea</taxon>
        <taxon>Opisthorchiida</taxon>
        <taxon>Opisthorchiata</taxon>
        <taxon>Opisthorchiidae</taxon>
        <taxon>Opisthorchis</taxon>
    </lineage>
</organism>
<dbReference type="EMBL" id="SJOL01006422">
    <property type="protein sequence ID" value="TGZ67287.1"/>
    <property type="molecule type" value="Genomic_DNA"/>
</dbReference>
<comment type="caution">
    <text evidence="2">The sequence shown here is derived from an EMBL/GenBank/DDBJ whole genome shotgun (WGS) entry which is preliminary data.</text>
</comment>
<dbReference type="InterPro" id="IPR014756">
    <property type="entry name" value="Ig_E-set"/>
</dbReference>
<name>A0A4S2M0R7_OPIFE</name>
<feature type="domain" description="MD-2-related lipid-recognition" evidence="1">
    <location>
        <begin position="147"/>
        <end position="231"/>
    </location>
</feature>
<dbReference type="AlphaFoldDB" id="A0A4S2M0R7"/>
<dbReference type="Proteomes" id="UP000308267">
    <property type="component" value="Unassembled WGS sequence"/>
</dbReference>
<dbReference type="Pfam" id="PF02221">
    <property type="entry name" value="E1_DerP2_DerF2"/>
    <property type="match status" value="1"/>
</dbReference>
<dbReference type="InterPro" id="IPR003172">
    <property type="entry name" value="ML_dom"/>
</dbReference>
<reference evidence="2 3" key="1">
    <citation type="journal article" date="2019" name="BMC Genomics">
        <title>New insights from Opisthorchis felineus genome: update on genomics of the epidemiologically important liver flukes.</title>
        <authorList>
            <person name="Ershov N.I."/>
            <person name="Mordvinov V.A."/>
            <person name="Prokhortchouk E.B."/>
            <person name="Pakharukova M.Y."/>
            <person name="Gunbin K.V."/>
            <person name="Ustyantsev K."/>
            <person name="Genaev M.A."/>
            <person name="Blinov A.G."/>
            <person name="Mazur A."/>
            <person name="Boulygina E."/>
            <person name="Tsygankova S."/>
            <person name="Khrameeva E."/>
            <person name="Chekanov N."/>
            <person name="Fan G."/>
            <person name="Xiao A."/>
            <person name="Zhang H."/>
            <person name="Xu X."/>
            <person name="Yang H."/>
            <person name="Solovyev V."/>
            <person name="Lee S.M."/>
            <person name="Liu X."/>
            <person name="Afonnikov D.A."/>
            <person name="Skryabin K.G."/>
        </authorList>
    </citation>
    <scope>NUCLEOTIDE SEQUENCE [LARGE SCALE GENOMIC DNA]</scope>
    <source>
        <strain evidence="2">AK-0245</strain>
        <tissue evidence="2">Whole organism</tissue>
    </source>
</reference>
<protein>
    <recommendedName>
        <fullName evidence="1">MD-2-related lipid-recognition domain-containing protein</fullName>
    </recommendedName>
</protein>
<keyword evidence="3" id="KW-1185">Reference proteome</keyword>
<gene>
    <name evidence="2" type="ORF">CRM22_004884</name>
</gene>